<dbReference type="PANTHER" id="PTHR11451">
    <property type="entry name" value="THREONINE-TRNA LIGASE"/>
    <property type="match status" value="1"/>
</dbReference>
<accession>A0A2K6CGF3</accession>
<evidence type="ECO:0000256" key="12">
    <source>
        <dbReference type="ARBA" id="ARBA00058080"/>
    </source>
</evidence>
<evidence type="ECO:0000256" key="7">
    <source>
        <dbReference type="ARBA" id="ARBA00022840"/>
    </source>
</evidence>
<dbReference type="Pfam" id="PF00587">
    <property type="entry name" value="tRNA-synt_2b"/>
    <property type="match status" value="1"/>
</dbReference>
<dbReference type="SUPFAM" id="SSF55186">
    <property type="entry name" value="ThrRS/AlaRS common domain"/>
    <property type="match status" value="1"/>
</dbReference>
<dbReference type="NCBIfam" id="TIGR00418">
    <property type="entry name" value="thrS"/>
    <property type="match status" value="1"/>
</dbReference>
<feature type="compositionally biased region" description="Basic and acidic residues" evidence="13">
    <location>
        <begin position="108"/>
        <end position="124"/>
    </location>
</feature>
<dbReference type="InterPro" id="IPR045864">
    <property type="entry name" value="aa-tRNA-synth_II/BPL/LPL"/>
</dbReference>
<dbReference type="CDD" id="cd01667">
    <property type="entry name" value="TGS_ThrRS"/>
    <property type="match status" value="1"/>
</dbReference>
<dbReference type="InterPro" id="IPR006195">
    <property type="entry name" value="aa-tRNA-synth_II"/>
</dbReference>
<dbReference type="GO" id="GO:0006435">
    <property type="term" value="P:threonyl-tRNA aminoacylation"/>
    <property type="evidence" value="ECO:0007669"/>
    <property type="project" value="InterPro"/>
</dbReference>
<keyword evidence="7" id="KW-0067">ATP-binding</keyword>
<dbReference type="FunFam" id="3.10.20.30:FF:000006">
    <property type="entry name" value="Threonine--tRNA ligase, cytoplasmic"/>
    <property type="match status" value="1"/>
</dbReference>
<comment type="similarity">
    <text evidence="2">Belongs to the class-II aminoacyl-tRNA synthetase family.</text>
</comment>
<evidence type="ECO:0000256" key="5">
    <source>
        <dbReference type="ARBA" id="ARBA00022598"/>
    </source>
</evidence>
<dbReference type="GO" id="GO:0004829">
    <property type="term" value="F:threonine-tRNA ligase activity"/>
    <property type="evidence" value="ECO:0007669"/>
    <property type="project" value="UniProtKB-EC"/>
</dbReference>
<keyword evidence="5" id="KW-0436">Ligase</keyword>
<name>A0A2K6CGF3_MACNE</name>
<evidence type="ECO:0000259" key="14">
    <source>
        <dbReference type="PROSITE" id="PS50862"/>
    </source>
</evidence>
<dbReference type="SUPFAM" id="SSF52954">
    <property type="entry name" value="Class II aaRS ABD-related"/>
    <property type="match status" value="1"/>
</dbReference>
<feature type="domain" description="Aminoacyl-transfer RNA synthetases class-II family profile" evidence="14">
    <location>
        <begin position="430"/>
        <end position="691"/>
    </location>
</feature>
<evidence type="ECO:0000256" key="10">
    <source>
        <dbReference type="ARBA" id="ARBA00031900"/>
    </source>
</evidence>
<comment type="subcellular location">
    <subcellularLocation>
        <location evidence="1">Cytoplasm</location>
    </subcellularLocation>
</comment>
<dbReference type="InterPro" id="IPR012675">
    <property type="entry name" value="Beta-grasp_dom_sf"/>
</dbReference>
<gene>
    <name evidence="16" type="primary">TARS3</name>
</gene>
<dbReference type="CDD" id="cd00771">
    <property type="entry name" value="ThrRS_core"/>
    <property type="match status" value="1"/>
</dbReference>
<evidence type="ECO:0000256" key="9">
    <source>
        <dbReference type="ARBA" id="ARBA00023146"/>
    </source>
</evidence>
<comment type="catalytic activity">
    <reaction evidence="11">
        <text>tRNA(Thr) + L-threonine + ATP = L-threonyl-tRNA(Thr) + AMP + diphosphate + H(+)</text>
        <dbReference type="Rhea" id="RHEA:24624"/>
        <dbReference type="Rhea" id="RHEA-COMP:9670"/>
        <dbReference type="Rhea" id="RHEA-COMP:9704"/>
        <dbReference type="ChEBI" id="CHEBI:15378"/>
        <dbReference type="ChEBI" id="CHEBI:30616"/>
        <dbReference type="ChEBI" id="CHEBI:33019"/>
        <dbReference type="ChEBI" id="CHEBI:57926"/>
        <dbReference type="ChEBI" id="CHEBI:78442"/>
        <dbReference type="ChEBI" id="CHEBI:78534"/>
        <dbReference type="ChEBI" id="CHEBI:456215"/>
        <dbReference type="EC" id="6.1.1.3"/>
    </reaction>
</comment>
<dbReference type="Gene3D" id="3.10.20.30">
    <property type="match status" value="1"/>
</dbReference>
<dbReference type="GeneTree" id="ENSGT00940000159348"/>
<dbReference type="Ensembl" id="ENSMNET00000047020.1">
    <property type="protein sequence ID" value="ENSMNEP00000022764.1"/>
    <property type="gene ID" value="ENSMNEG00000034952.1"/>
</dbReference>
<organism evidence="16 17">
    <name type="scientific">Macaca nemestrina</name>
    <name type="common">Pig-tailed macaque</name>
    <dbReference type="NCBI Taxonomy" id="9545"/>
    <lineage>
        <taxon>Eukaryota</taxon>
        <taxon>Metazoa</taxon>
        <taxon>Chordata</taxon>
        <taxon>Craniata</taxon>
        <taxon>Vertebrata</taxon>
        <taxon>Euteleostomi</taxon>
        <taxon>Mammalia</taxon>
        <taxon>Eutheria</taxon>
        <taxon>Euarchontoglires</taxon>
        <taxon>Primates</taxon>
        <taxon>Haplorrhini</taxon>
        <taxon>Catarrhini</taxon>
        <taxon>Cercopithecidae</taxon>
        <taxon>Cercopithecinae</taxon>
        <taxon>Macaca</taxon>
    </lineage>
</organism>
<dbReference type="GO" id="GO:0005524">
    <property type="term" value="F:ATP binding"/>
    <property type="evidence" value="ECO:0007669"/>
    <property type="project" value="UniProtKB-KW"/>
</dbReference>
<dbReference type="Pfam" id="PF02824">
    <property type="entry name" value="TGS"/>
    <property type="match status" value="1"/>
</dbReference>
<dbReference type="AlphaFoldDB" id="A0A2K6CGF3"/>
<dbReference type="Gene3D" id="3.30.980.10">
    <property type="entry name" value="Threonyl-trna Synthetase, Chain A, domain 2"/>
    <property type="match status" value="1"/>
</dbReference>
<reference evidence="16" key="1">
    <citation type="submission" date="2025-08" db="UniProtKB">
        <authorList>
            <consortium name="Ensembl"/>
        </authorList>
    </citation>
    <scope>IDENTIFICATION</scope>
</reference>
<reference evidence="16" key="2">
    <citation type="submission" date="2025-09" db="UniProtKB">
        <authorList>
            <consortium name="Ensembl"/>
        </authorList>
    </citation>
    <scope>IDENTIFICATION</scope>
</reference>
<dbReference type="InterPro" id="IPR033728">
    <property type="entry name" value="ThrRS_core"/>
</dbReference>
<evidence type="ECO:0000259" key="15">
    <source>
        <dbReference type="PROSITE" id="PS51880"/>
    </source>
</evidence>
<evidence type="ECO:0000313" key="17">
    <source>
        <dbReference type="Proteomes" id="UP000233120"/>
    </source>
</evidence>
<dbReference type="EC" id="6.1.1.3" evidence="3"/>
<dbReference type="InterPro" id="IPR004095">
    <property type="entry name" value="TGS"/>
</dbReference>
<evidence type="ECO:0000256" key="11">
    <source>
        <dbReference type="ARBA" id="ARBA00049515"/>
    </source>
</evidence>
<keyword evidence="9" id="KW-0030">Aminoacyl-tRNA synthetase</keyword>
<keyword evidence="4" id="KW-0963">Cytoplasm</keyword>
<evidence type="ECO:0000313" key="16">
    <source>
        <dbReference type="Ensembl" id="ENSMNEP00000022764.1"/>
    </source>
</evidence>
<evidence type="ECO:0000256" key="1">
    <source>
        <dbReference type="ARBA" id="ARBA00004496"/>
    </source>
</evidence>
<dbReference type="InterPro" id="IPR036621">
    <property type="entry name" value="Anticodon-bd_dom_sf"/>
</dbReference>
<dbReference type="Proteomes" id="UP000233120">
    <property type="component" value="Unassembled WGS sequence"/>
</dbReference>
<dbReference type="InterPro" id="IPR012947">
    <property type="entry name" value="tRNA_SAD"/>
</dbReference>
<dbReference type="GO" id="GO:0005739">
    <property type="term" value="C:mitochondrion"/>
    <property type="evidence" value="ECO:0007669"/>
    <property type="project" value="TreeGrafter"/>
</dbReference>
<dbReference type="Gene3D" id="3.30.930.10">
    <property type="entry name" value="Bira Bifunctional Protein, Domain 2"/>
    <property type="match status" value="1"/>
</dbReference>
<feature type="domain" description="TGS" evidence="15">
    <location>
        <begin position="156"/>
        <end position="221"/>
    </location>
</feature>
<evidence type="ECO:0000256" key="2">
    <source>
        <dbReference type="ARBA" id="ARBA00008226"/>
    </source>
</evidence>
<dbReference type="HAMAP" id="MF_00184">
    <property type="entry name" value="Thr_tRNA_synth"/>
    <property type="match status" value="1"/>
</dbReference>
<keyword evidence="8" id="KW-0648">Protein biosynthesis</keyword>
<evidence type="ECO:0000256" key="3">
    <source>
        <dbReference type="ARBA" id="ARBA00013163"/>
    </source>
</evidence>
<dbReference type="PANTHER" id="PTHR11451:SF38">
    <property type="entry name" value="THREONINE--TRNA LIGASE 2, CYTOPLASMIC"/>
    <property type="match status" value="1"/>
</dbReference>
<proteinExistence type="inferred from homology"/>
<evidence type="ECO:0000256" key="13">
    <source>
        <dbReference type="SAM" id="MobiDB-lite"/>
    </source>
</evidence>
<dbReference type="Bgee" id="ENSMNEG00000034952">
    <property type="expression patterns" value="Expressed in skeletal muscle tissue and 12 other cell types or tissues"/>
</dbReference>
<dbReference type="Pfam" id="PF03129">
    <property type="entry name" value="HGTP_anticodon"/>
    <property type="match status" value="1"/>
</dbReference>
<dbReference type="PROSITE" id="PS51880">
    <property type="entry name" value="TGS"/>
    <property type="match status" value="1"/>
</dbReference>
<evidence type="ECO:0000256" key="4">
    <source>
        <dbReference type="ARBA" id="ARBA00022490"/>
    </source>
</evidence>
<evidence type="ECO:0000256" key="6">
    <source>
        <dbReference type="ARBA" id="ARBA00022741"/>
    </source>
</evidence>
<dbReference type="SUPFAM" id="SSF81271">
    <property type="entry name" value="TGS-like"/>
    <property type="match status" value="1"/>
</dbReference>
<dbReference type="InterPro" id="IPR002320">
    <property type="entry name" value="Thr-tRNA-ligase_IIa"/>
</dbReference>
<dbReference type="InterPro" id="IPR012676">
    <property type="entry name" value="TGS-like"/>
</dbReference>
<keyword evidence="17" id="KW-1185">Reference proteome</keyword>
<comment type="function">
    <text evidence="12">Catalyzes the attachment of threonine to tRNA(Thr) in a two-step reaction: threonine is first activated by ATP to form Thr-AMP and then transferred to the acceptor end of tRNA(Thr). Also edits incorrectly charged tRNA(Thr) via its editing domain, at the post-transfer stage.</text>
</comment>
<dbReference type="SMART" id="SM00863">
    <property type="entry name" value="tRNA_SAD"/>
    <property type="match status" value="1"/>
</dbReference>
<protein>
    <recommendedName>
        <fullName evidence="3">threonine--tRNA ligase</fullName>
        <ecNumber evidence="3">6.1.1.3</ecNumber>
    </recommendedName>
    <alternativeName>
        <fullName evidence="10">Threonyl-tRNA synthetase</fullName>
    </alternativeName>
</protein>
<dbReference type="InterPro" id="IPR004154">
    <property type="entry name" value="Anticodon-bd"/>
</dbReference>
<dbReference type="Pfam" id="PF07973">
    <property type="entry name" value="tRNA_SAD"/>
    <property type="match status" value="1"/>
</dbReference>
<dbReference type="PROSITE" id="PS50862">
    <property type="entry name" value="AA_TRNA_LIGASE_II"/>
    <property type="match status" value="1"/>
</dbReference>
<feature type="region of interest" description="Disordered" evidence="13">
    <location>
        <begin position="88"/>
        <end position="124"/>
    </location>
</feature>
<evidence type="ECO:0000256" key="8">
    <source>
        <dbReference type="ARBA" id="ARBA00022917"/>
    </source>
</evidence>
<dbReference type="InterPro" id="IPR018163">
    <property type="entry name" value="Thr/Ala-tRNA-synth_IIc_edit"/>
</dbReference>
<dbReference type="FunFam" id="3.30.930.10:FF:000009">
    <property type="entry name" value="Threonine--tRNA ligase 2, cytoplasmic"/>
    <property type="match status" value="1"/>
</dbReference>
<sequence length="765" mass="88824">MSAETLAAEAVASRLERQEEDIRWLWAEVQRLRDEQLNAPYSCQAEGPCLTREVAQLRAENRDLRHRLCRLRLCLAEELSRQATLESAELAGTQEAGAQRPSSQSQDEDMKNKKMKESEPDSEVKQPIFIKERLKLFEILKKDHQLLLSIYGKKGDTSNIITVRVTDGQTVQGEVWKTTPYQVAAEISQELAESTVIAKVNGELWDLDRPLEGDSSLELLTFDNEEAQAVYWHSSAHILGEAMELYYGGHLCYGPPIENGFYYDMFIEDRAVSSTELSALENICKAIIKEKQPFERLEVSKEILLEMFKYNKFKCRILNEKVDTATTTVYRCGPLIDLCKGPHVRHTGKIKTIKIFKNSSTYWEGNPEMETLQRIYGISFPDNKMMRNWEKFQEEAKNRDHRKIGKEQELFFFHDLSPGSCFFLPRGAFIYNTLMDFIREEYHKRDFTEVLSPNMYNSKLWEASGHWQHYSENMFTFEIEKDTFALKPMNCPGHCLMFAHRPRSWREMPMRFADFGVLHRNELSGTLSGLTRVRRFQQDDAHIFCTVEQIEEEIKGCLQFLQSVYSTFGFSFQLNLSTRPENFLGEIEMWNEAEKQLQNSLMEFGEPWKMNPGDGAFYGPKIDIKIKDAIGRYHQCATIQLDFQLPIRFNLTYVSKDGDDKKRPVIIHRAILGSVERMIAILSENYGGKWPFWLSPRQVMVIPVGPTCEKYALQVSSEFFEEGFTADVDLDHNCTLNKKIRNAQLAQYNFILDRFPPSVWQEAWL</sequence>
<dbReference type="PRINTS" id="PR01047">
    <property type="entry name" value="TRNASYNTHTHR"/>
</dbReference>
<keyword evidence="6" id="KW-0547">Nucleotide-binding</keyword>
<dbReference type="FunFam" id="3.30.980.10:FF:000003">
    <property type="entry name" value="Threonine--tRNA ligase, cytoplasmic"/>
    <property type="match status" value="1"/>
</dbReference>
<dbReference type="SUPFAM" id="SSF55681">
    <property type="entry name" value="Class II aaRS and biotin synthetases"/>
    <property type="match status" value="1"/>
</dbReference>
<dbReference type="Gene3D" id="3.40.50.800">
    <property type="entry name" value="Anticodon-binding domain"/>
    <property type="match status" value="1"/>
</dbReference>
<dbReference type="InterPro" id="IPR002314">
    <property type="entry name" value="aa-tRNA-synt_IIb"/>
</dbReference>